<sequence length="1070" mass="119481">MHSSHTTENGSDPKVVIQLIKKQLVSSIKGLQKQYVTSDAIVTSDDDDANILCCALEAVFVHGLKAKYIKTETGGKGKKLGGRAPLPQPVFWGLLKTITHRNIILELEHLSFINTDVGRCRAWLRLALNDGLMECYLKLLLQEKSRLPEYYQTSALLLDAEECEFLLSFLQGLTSLSFELSYKSAVLNEWTITPLSLSGLCPFLDLLGPLTASNSESQRKESLGSVSHSSGSDDIEVRPSSKNEDKDQLTCSTLSLNTSSSQISSSLGSDGLLQANCTRSPDRCEEHLSCDSDFGTANAEDLDTSLQEVLSEFSKVQQTSEPAEEQLVPNLLAPSPLQPTFPPALSNTTHLHLNVTAERTLCSALLPDTDKPQSTCTDDLAKASRIPDPPSHVTGIQLSQPVITRDAGDKDSSHQLYIINPEDKDGSIKINGHKESQEDCSPVTEFFLSPATACPKRRNWISEDDFYRPSPEGSSKGLTDSYGSSLEGAREGPSAELISAFDLEGSCFSSSKTGKPKLSPDQEQKGFHVVHRRQIGLSNPFRGLLKLGNLERRGAVGLWKEFFCELSPLEFRLFLDHEERICFENYSLLRCESLGLVHSDGRFELVFSGKKLYLRAPSHDEAEDWLDRIHEALRKCRPQQEEEWVTLDCAEDDLEGHTDGVLLAESAVLLQYNNTAGNAYDWTSSLAPELDAVKESILYMDVDKSWAPFLFSLSLDALKCFKVKNNEKILSNSYGIETIQDILPDTSLGGPAFFKIITSKAILKLQAESAEAAAAWRGLVRDVLTSYLETAEEALTLGGNLDGNSQAILKNTVKENGFLLQYLVAIPMEKGLGAQSFICAGCSRQIGFCFVKPKLCAFSGLYYCDSCHQDDESVIPSRLIHNWDLSKRAVCRQALKFLNQIRHQPLVNLKLVNESLYDHVERMGRICRRREQLKLLGDYLIMCRSGALKELSKRLDHRNYLLESLHKYSVTDLRQIADGVFEVFLQSLIQFASHHVYNCDLCTQRGFICQICNHGGIIFPFEFDTTTRCRDCKTVFHRCCQDSMKSCPRCKRRQKYQQQLQADFLMEPNI</sequence>
<evidence type="ECO:0000256" key="10">
    <source>
        <dbReference type="ARBA" id="ARBA00023228"/>
    </source>
</evidence>
<evidence type="ECO:0000256" key="7">
    <source>
        <dbReference type="ARBA" id="ARBA00022771"/>
    </source>
</evidence>
<keyword evidence="9" id="KW-0072">Autophagy</keyword>
<dbReference type="PANTHER" id="PTHR12326:SF5">
    <property type="entry name" value="PLECKSTRIN HOMOLOGY DOMAIN-CONTAINING FAMILY M MEMBER 1"/>
    <property type="match status" value="1"/>
</dbReference>
<dbReference type="CDD" id="cd17679">
    <property type="entry name" value="RUN_PLEKHM1"/>
    <property type="match status" value="1"/>
</dbReference>
<reference evidence="14" key="2">
    <citation type="submission" date="2025-09" db="UniProtKB">
        <authorList>
            <consortium name="Ensembl"/>
        </authorList>
    </citation>
    <scope>IDENTIFICATION</scope>
</reference>
<dbReference type="GO" id="GO:0006914">
    <property type="term" value="P:autophagy"/>
    <property type="evidence" value="ECO:0007669"/>
    <property type="project" value="UniProtKB-KW"/>
</dbReference>
<dbReference type="SMART" id="SM01175">
    <property type="entry name" value="DUF4206"/>
    <property type="match status" value="1"/>
</dbReference>
<keyword evidence="3" id="KW-0597">Phosphoprotein</keyword>
<name>A0A8C8VQ87_9SAUR</name>
<dbReference type="InterPro" id="IPR025258">
    <property type="entry name" value="RH_dom"/>
</dbReference>
<dbReference type="Ensembl" id="ENSPCET00000025548.1">
    <property type="protein sequence ID" value="ENSPCEP00000024727.1"/>
    <property type="gene ID" value="ENSPCEG00000018669.1"/>
</dbReference>
<evidence type="ECO:0000256" key="3">
    <source>
        <dbReference type="ARBA" id="ARBA00022553"/>
    </source>
</evidence>
<evidence type="ECO:0000256" key="9">
    <source>
        <dbReference type="ARBA" id="ARBA00023006"/>
    </source>
</evidence>
<dbReference type="CDD" id="cd13321">
    <property type="entry name" value="PH_PLEKHM1"/>
    <property type="match status" value="1"/>
</dbReference>
<dbReference type="GO" id="GO:0008270">
    <property type="term" value="F:zinc ion binding"/>
    <property type="evidence" value="ECO:0007669"/>
    <property type="project" value="UniProtKB-KW"/>
</dbReference>
<dbReference type="Pfam" id="PF13901">
    <property type="entry name" value="RH_dom"/>
    <property type="match status" value="1"/>
</dbReference>
<dbReference type="PROSITE" id="PS50003">
    <property type="entry name" value="PH_DOMAIN"/>
    <property type="match status" value="1"/>
</dbReference>
<evidence type="ECO:0000259" key="12">
    <source>
        <dbReference type="PROSITE" id="PS50003"/>
    </source>
</evidence>
<dbReference type="GO" id="GO:0005770">
    <property type="term" value="C:late endosome"/>
    <property type="evidence" value="ECO:0007669"/>
    <property type="project" value="UniProtKB-SubCell"/>
</dbReference>
<keyword evidence="8" id="KW-0862">Zinc</keyword>
<comment type="subcellular location">
    <subcellularLocation>
        <location evidence="1">Late endosome</location>
    </subcellularLocation>
    <subcellularLocation>
        <location evidence="2">Lysosome membrane</location>
    </subcellularLocation>
</comment>
<dbReference type="InterPro" id="IPR011993">
    <property type="entry name" value="PH-like_dom_sf"/>
</dbReference>
<feature type="compositionally biased region" description="Low complexity" evidence="11">
    <location>
        <begin position="223"/>
        <end position="232"/>
    </location>
</feature>
<proteinExistence type="predicted"/>
<dbReference type="GO" id="GO:0005765">
    <property type="term" value="C:lysosomal membrane"/>
    <property type="evidence" value="ECO:0007669"/>
    <property type="project" value="UniProtKB-SubCell"/>
</dbReference>
<dbReference type="Gene3D" id="1.20.58.900">
    <property type="match status" value="1"/>
</dbReference>
<evidence type="ECO:0000259" key="13">
    <source>
        <dbReference type="PROSITE" id="PS50826"/>
    </source>
</evidence>
<evidence type="ECO:0000256" key="8">
    <source>
        <dbReference type="ARBA" id="ARBA00022833"/>
    </source>
</evidence>
<organism evidence="14 15">
    <name type="scientific">Pelusios castaneus</name>
    <name type="common">West African mud turtle</name>
    <dbReference type="NCBI Taxonomy" id="367368"/>
    <lineage>
        <taxon>Eukaryota</taxon>
        <taxon>Metazoa</taxon>
        <taxon>Chordata</taxon>
        <taxon>Craniata</taxon>
        <taxon>Vertebrata</taxon>
        <taxon>Euteleostomi</taxon>
        <taxon>Archelosauria</taxon>
        <taxon>Testudinata</taxon>
        <taxon>Testudines</taxon>
        <taxon>Pleurodira</taxon>
        <taxon>Pelomedusidae</taxon>
        <taxon>Pelusios</taxon>
    </lineage>
</organism>
<dbReference type="SMART" id="SM00593">
    <property type="entry name" value="RUN"/>
    <property type="match status" value="1"/>
</dbReference>
<evidence type="ECO:0000256" key="5">
    <source>
        <dbReference type="ARBA" id="ARBA00022737"/>
    </source>
</evidence>
<dbReference type="SMART" id="SM00233">
    <property type="entry name" value="PH"/>
    <property type="match status" value="2"/>
</dbReference>
<accession>A0A8C8VQ87</accession>
<feature type="domain" description="PH" evidence="12">
    <location>
        <begin position="543"/>
        <end position="634"/>
    </location>
</feature>
<dbReference type="PANTHER" id="PTHR12326">
    <property type="entry name" value="PLECKSTRIN HOMOLOGY DOMAIN CONTAINING PROTEIN"/>
    <property type="match status" value="1"/>
</dbReference>
<dbReference type="Gene3D" id="2.30.29.30">
    <property type="entry name" value="Pleckstrin-homology domain (PH domain)/Phosphotyrosine-binding domain (PTB)"/>
    <property type="match status" value="2"/>
</dbReference>
<dbReference type="InterPro" id="IPR004012">
    <property type="entry name" value="Run_dom"/>
</dbReference>
<evidence type="ECO:0000256" key="1">
    <source>
        <dbReference type="ARBA" id="ARBA00004603"/>
    </source>
</evidence>
<keyword evidence="4" id="KW-0479">Metal-binding</keyword>
<evidence type="ECO:0000256" key="11">
    <source>
        <dbReference type="SAM" id="MobiDB-lite"/>
    </source>
</evidence>
<evidence type="ECO:0000256" key="2">
    <source>
        <dbReference type="ARBA" id="ARBA00004656"/>
    </source>
</evidence>
<evidence type="ECO:0000256" key="4">
    <source>
        <dbReference type="ARBA" id="ARBA00022723"/>
    </source>
</evidence>
<keyword evidence="7" id="KW-0863">Zinc-finger</keyword>
<reference evidence="14" key="1">
    <citation type="submission" date="2025-08" db="UniProtKB">
        <authorList>
            <consortium name="Ensembl"/>
        </authorList>
    </citation>
    <scope>IDENTIFICATION</scope>
</reference>
<keyword evidence="15" id="KW-1185">Reference proteome</keyword>
<dbReference type="AlphaFoldDB" id="A0A8C8VQ87"/>
<feature type="compositionally biased region" description="Basic and acidic residues" evidence="11">
    <location>
        <begin position="235"/>
        <end position="248"/>
    </location>
</feature>
<feature type="region of interest" description="Disordered" evidence="11">
    <location>
        <begin position="215"/>
        <end position="249"/>
    </location>
</feature>
<dbReference type="Pfam" id="PF02759">
    <property type="entry name" value="RUN"/>
    <property type="match status" value="1"/>
</dbReference>
<dbReference type="InterPro" id="IPR001849">
    <property type="entry name" value="PH_domain"/>
</dbReference>
<evidence type="ECO:0000256" key="6">
    <source>
        <dbReference type="ARBA" id="ARBA00022753"/>
    </source>
</evidence>
<feature type="region of interest" description="Disordered" evidence="11">
    <location>
        <begin position="463"/>
        <end position="489"/>
    </location>
</feature>
<feature type="domain" description="RUN" evidence="13">
    <location>
        <begin position="43"/>
        <end position="185"/>
    </location>
</feature>
<dbReference type="Proteomes" id="UP000694393">
    <property type="component" value="Unplaced"/>
</dbReference>
<dbReference type="InterPro" id="IPR051366">
    <property type="entry name" value="DEF8"/>
</dbReference>
<dbReference type="SUPFAM" id="SSF140741">
    <property type="entry name" value="RUN domain-like"/>
    <property type="match status" value="1"/>
</dbReference>
<dbReference type="InterPro" id="IPR047326">
    <property type="entry name" value="RUN_PLEKHM1"/>
</dbReference>
<evidence type="ECO:0000313" key="14">
    <source>
        <dbReference type="Ensembl" id="ENSPCEP00000024727.1"/>
    </source>
</evidence>
<dbReference type="InterPro" id="IPR042827">
    <property type="entry name" value="PLEKHM1_PH"/>
</dbReference>
<evidence type="ECO:0000313" key="15">
    <source>
        <dbReference type="Proteomes" id="UP000694393"/>
    </source>
</evidence>
<dbReference type="PROSITE" id="PS50826">
    <property type="entry name" value="RUN"/>
    <property type="match status" value="1"/>
</dbReference>
<feature type="compositionally biased region" description="Polar residues" evidence="11">
    <location>
        <begin position="472"/>
        <end position="484"/>
    </location>
</feature>
<protein>
    <submittedName>
        <fullName evidence="14">Pleckstrin homology and RUN domain containing M1</fullName>
    </submittedName>
</protein>
<dbReference type="InterPro" id="IPR037213">
    <property type="entry name" value="Run_dom_sf"/>
</dbReference>
<keyword evidence="10" id="KW-0458">Lysosome</keyword>
<feature type="region of interest" description="Disordered" evidence="11">
    <location>
        <begin position="373"/>
        <end position="395"/>
    </location>
</feature>
<keyword evidence="6" id="KW-0967">Endosome</keyword>
<keyword evidence="5" id="KW-0677">Repeat</keyword>
<dbReference type="SUPFAM" id="SSF50729">
    <property type="entry name" value="PH domain-like"/>
    <property type="match status" value="2"/>
</dbReference>